<dbReference type="PANTHER" id="PTHR43740">
    <property type="entry name" value="LEUCYL-TRNA SYNTHETASE"/>
    <property type="match status" value="1"/>
</dbReference>
<keyword evidence="4 9" id="KW-0547">Nucleotide-binding</keyword>
<feature type="domain" description="Aminoacyl-tRNA synthetase class Ia" evidence="11">
    <location>
        <begin position="1105"/>
        <end position="1145"/>
    </location>
</feature>
<dbReference type="Gene3D" id="3.40.50.620">
    <property type="entry name" value="HUPs"/>
    <property type="match status" value="2"/>
</dbReference>
<evidence type="ECO:0000256" key="1">
    <source>
        <dbReference type="ARBA" id="ARBA00005594"/>
    </source>
</evidence>
<feature type="short sequence motif" description="'HIGH' region" evidence="9">
    <location>
        <begin position="518"/>
        <end position="528"/>
    </location>
</feature>
<evidence type="ECO:0000256" key="4">
    <source>
        <dbReference type="ARBA" id="ARBA00022741"/>
    </source>
</evidence>
<dbReference type="NCBIfam" id="TIGR00396">
    <property type="entry name" value="leuS_bact"/>
    <property type="match status" value="1"/>
</dbReference>
<evidence type="ECO:0000256" key="9">
    <source>
        <dbReference type="HAMAP-Rule" id="MF_00049"/>
    </source>
</evidence>
<dbReference type="FunFam" id="3.40.50.620:FF:000003">
    <property type="entry name" value="Leucine--tRNA ligase"/>
    <property type="match status" value="1"/>
</dbReference>
<evidence type="ECO:0000256" key="10">
    <source>
        <dbReference type="RuleBase" id="RU363035"/>
    </source>
</evidence>
<gene>
    <name evidence="9 15" type="primary">leuS</name>
    <name evidence="15" type="ordered locus">H16_A3139</name>
</gene>
<dbReference type="Gene3D" id="3.10.20.590">
    <property type="match status" value="1"/>
</dbReference>
<dbReference type="Pfam" id="PF08264">
    <property type="entry name" value="Anticodon_1"/>
    <property type="match status" value="1"/>
</dbReference>
<evidence type="ECO:0000256" key="8">
    <source>
        <dbReference type="ARBA" id="ARBA00047469"/>
    </source>
</evidence>
<dbReference type="InterPro" id="IPR002300">
    <property type="entry name" value="aa-tRNA-synth_Ia"/>
</dbReference>
<feature type="short sequence motif" description="'KMSKS' region" evidence="9">
    <location>
        <begin position="1106"/>
        <end position="1110"/>
    </location>
</feature>
<dbReference type="Proteomes" id="UP000008210">
    <property type="component" value="Chromosome 1"/>
</dbReference>
<feature type="domain" description="Methionyl/Valyl/Leucyl/Isoleucyl-tRNA synthetase anticodon-binding" evidence="12">
    <location>
        <begin position="1184"/>
        <end position="1305"/>
    </location>
</feature>
<feature type="domain" description="Methionyl/Leucyl tRNA synthetase" evidence="13">
    <location>
        <begin position="514"/>
        <end position="647"/>
    </location>
</feature>
<dbReference type="InterPro" id="IPR013155">
    <property type="entry name" value="M/V/L/I-tRNA-synth_anticd-bd"/>
</dbReference>
<name>Q0K707_CUPNH</name>
<dbReference type="SUPFAM" id="SSF50677">
    <property type="entry name" value="ValRS/IleRS/LeuRS editing domain"/>
    <property type="match status" value="1"/>
</dbReference>
<dbReference type="FunFam" id="3.40.50.620:FF:000056">
    <property type="entry name" value="Leucine--tRNA ligase"/>
    <property type="match status" value="1"/>
</dbReference>
<reference evidence="15 16" key="1">
    <citation type="journal article" date="2006" name="Nat. Biotechnol.">
        <title>Genome sequence of the bioplastic-producing 'Knallgas' bacterium Ralstonia eutropha H16.</title>
        <authorList>
            <person name="Pohlmann A."/>
            <person name="Fricke W.F."/>
            <person name="Reinecke F."/>
            <person name="Kusian B."/>
            <person name="Liesegang H."/>
            <person name="Cramm R."/>
            <person name="Eitinger T."/>
            <person name="Ewering C."/>
            <person name="Potter M."/>
            <person name="Schwartz E."/>
            <person name="Strittmatter A."/>
            <person name="Voss I."/>
            <person name="Gottschalk G."/>
            <person name="Steinbuechel A."/>
            <person name="Friedrich B."/>
            <person name="Bowien B."/>
        </authorList>
    </citation>
    <scope>NUCLEOTIDE SEQUENCE [LARGE SCALE GENOMIC DNA]</scope>
    <source>
        <strain evidence="16">ATCC 17699 / DSM 428 / KCTC 22496 / NCIMB 10442 / H16 / Stanier 337</strain>
    </source>
</reference>
<evidence type="ECO:0000259" key="14">
    <source>
        <dbReference type="Pfam" id="PF13603"/>
    </source>
</evidence>
<evidence type="ECO:0000259" key="11">
    <source>
        <dbReference type="Pfam" id="PF00133"/>
    </source>
</evidence>
<dbReference type="GO" id="GO:0002161">
    <property type="term" value="F:aminoacyl-tRNA deacylase activity"/>
    <property type="evidence" value="ECO:0007669"/>
    <property type="project" value="InterPro"/>
</dbReference>
<dbReference type="GO" id="GO:0004823">
    <property type="term" value="F:leucine-tRNA ligase activity"/>
    <property type="evidence" value="ECO:0007669"/>
    <property type="project" value="UniProtKB-UniRule"/>
</dbReference>
<evidence type="ECO:0000259" key="13">
    <source>
        <dbReference type="Pfam" id="PF09334"/>
    </source>
</evidence>
<feature type="binding site" evidence="9">
    <location>
        <position position="1109"/>
    </location>
    <ligand>
        <name>ATP</name>
        <dbReference type="ChEBI" id="CHEBI:30616"/>
    </ligand>
</feature>
<sequence>MRVDRGEVELSGDQEDHGAHGFEAHITAGLALGGLEQAVERLQEAIGLARLGPCNDTVEMLADHARDLLHWLDLGSHDVRAPLLEHCGNNVDLLALKDFAQLLAIQPGTGSAFGRDVGDQRVEIGTLRGWQPVAILEQRPAQAFEAWIGLLFDTPGLVHGCRSVSHDMELVEGDARVGQMLADALDERRRHVDTDHPDLLRRSVVLAQMCSELANRGSILAFGHKHDLTRVGISDKRQVVVTAPVGRFVNGGSGHAGQIEFGHREVDIALADSVHAMPRLTHRSGYSRKRHLLRKRHHHGFKQQREARELASPVRLDQHHAAVGKLHAWRADFQIAVVLEEVQVPIAFGHRVVNRVPTGDLRVGKAAAGDKVNLDRQRLGLRVEVDFPDEPRIAYAKGCFKQFAMHRSCCSLPETRHDTTHLKFKRGSSFALHARRAPRKRRARCSHSNDSPGCRQASCRANVVLTAVPTMQDKYLPSAVEQAAQQHWQAIDAYRVSEHAAGADGKEKPKFYACSMLPYPSGKLHMGHVRNYTINDVMARYLRMNGNNVLMPMGWDAFGMPAENAALNNGVAPAAWTYDNIAYMKKQMQSMGLAIDWSREVATCSPDYYRWNQWLFLKMLEKGIAYRKTGTVNWDPVDQTVLANEQVIDGRGWRSGAVVEKREIPMYYLRITEYAEELLGDLDQLGWPERVKVMQQNWIGKSVGVRFAFPHDIPGEDGKPINDGKLYVFTTRADTIMGVTFCAVAAEHPLATHAALNNPELAAFIDECKHGSVMEADMATMEKKGMPTGLQVVHPLTGEKVDVWVGNYVLMSYGDGAVMGVPAHDERDFAFALKYKLPIRQVIDVKGQPYSTEAWQEWYGDKEQGTCIHSGKYDGLGYQAAVEAIAADLGAKGLGEKKVTWRLRDWGISRQRYWGTPIPLIHCDSCGVVPVPEKDLPVVLPEDLVPDGTGNPLAKDARFLQCTCPSCGKPARRETDTMDTFIDSCWYYMRYTCPDAATMVDARNDYWMPMDQYIGGIEHAILHLLYARFWTKVMRDLGLVKFDEPFTNLLTQGMVLNETYYREDASGKKHWYNPAEVDLRTDERGRPVGATLIADGQPVVIGGVEKMSKSKNNGIDPQALIDQYGADTARLFVMFAAPPEQQLEWSGSGVEGASRFLRRVWNYGYANAAAIRDGAGGKPTADDADLRREIHGVLKQANYDYQRIQYNTVVSATMKMLNALDDAKTASPAARRECFGILLRVLYPVVPHVTHGLWDQLGYAAEAGDLLDAPWPQVDEAALVRSEIELVLQINGKVRGSITVPAEADRAAIEATAAASETVAKFAEGKAPKKIVVVPGRLVNVVL</sequence>
<dbReference type="Pfam" id="PF00133">
    <property type="entry name" value="tRNA-synt_1"/>
    <property type="match status" value="2"/>
</dbReference>
<dbReference type="InterPro" id="IPR015413">
    <property type="entry name" value="Methionyl/Leucyl_tRNA_Synth"/>
</dbReference>
<keyword evidence="5 9" id="KW-0067">ATP-binding</keyword>
<evidence type="ECO:0000313" key="16">
    <source>
        <dbReference type="Proteomes" id="UP000008210"/>
    </source>
</evidence>
<dbReference type="Gene3D" id="3.90.740.10">
    <property type="entry name" value="Valyl/Leucyl/Isoleucyl-tRNA synthetase, editing domain"/>
    <property type="match status" value="1"/>
</dbReference>
<keyword evidence="2 9" id="KW-0963">Cytoplasm</keyword>
<dbReference type="PANTHER" id="PTHR43740:SF2">
    <property type="entry name" value="LEUCINE--TRNA LIGASE, MITOCHONDRIAL"/>
    <property type="match status" value="1"/>
</dbReference>
<dbReference type="FunFam" id="3.90.740.10:FF:000012">
    <property type="entry name" value="Leucine--tRNA ligase"/>
    <property type="match status" value="1"/>
</dbReference>
<dbReference type="STRING" id="381666.H16_A3139"/>
<dbReference type="Pfam" id="PF09334">
    <property type="entry name" value="tRNA-synt_1g"/>
    <property type="match status" value="1"/>
</dbReference>
<dbReference type="FunFam" id="2.20.28.290:FF:000001">
    <property type="entry name" value="Leucine--tRNA ligase"/>
    <property type="match status" value="1"/>
</dbReference>
<dbReference type="FunFam" id="1.10.730.10:FF:000002">
    <property type="entry name" value="Leucine--tRNA ligase"/>
    <property type="match status" value="1"/>
</dbReference>
<dbReference type="HAMAP" id="MF_00049_B">
    <property type="entry name" value="Leu_tRNA_synth_B"/>
    <property type="match status" value="1"/>
</dbReference>
<comment type="catalytic activity">
    <reaction evidence="8 9">
        <text>tRNA(Leu) + L-leucine + ATP = L-leucyl-tRNA(Leu) + AMP + diphosphate</text>
        <dbReference type="Rhea" id="RHEA:11688"/>
        <dbReference type="Rhea" id="RHEA-COMP:9613"/>
        <dbReference type="Rhea" id="RHEA-COMP:9622"/>
        <dbReference type="ChEBI" id="CHEBI:30616"/>
        <dbReference type="ChEBI" id="CHEBI:33019"/>
        <dbReference type="ChEBI" id="CHEBI:57427"/>
        <dbReference type="ChEBI" id="CHEBI:78442"/>
        <dbReference type="ChEBI" id="CHEBI:78494"/>
        <dbReference type="ChEBI" id="CHEBI:456215"/>
        <dbReference type="EC" id="6.1.1.4"/>
    </reaction>
</comment>
<keyword evidence="16" id="KW-1185">Reference proteome</keyword>
<dbReference type="EMBL" id="AM260479">
    <property type="protein sequence ID" value="CAJ94214.1"/>
    <property type="molecule type" value="Genomic_DNA"/>
</dbReference>
<dbReference type="InterPro" id="IPR001412">
    <property type="entry name" value="aa-tRNA-synth_I_CS"/>
</dbReference>
<feature type="domain" description="Aminoacyl-tRNA synthetase class Ia" evidence="11">
    <location>
        <begin position="903"/>
        <end position="1058"/>
    </location>
</feature>
<evidence type="ECO:0000256" key="5">
    <source>
        <dbReference type="ARBA" id="ARBA00022840"/>
    </source>
</evidence>
<dbReference type="Gene3D" id="2.20.28.290">
    <property type="match status" value="1"/>
</dbReference>
<keyword evidence="6 9" id="KW-0648">Protein biosynthesis</keyword>
<dbReference type="KEGG" id="reh:H16_A3139"/>
<dbReference type="InterPro" id="IPR025709">
    <property type="entry name" value="Leu_tRNA-synth_edit"/>
</dbReference>
<dbReference type="CDD" id="cd00812">
    <property type="entry name" value="LeuRS_core"/>
    <property type="match status" value="1"/>
</dbReference>
<organism evidence="15 16">
    <name type="scientific">Cupriavidus necator (strain ATCC 17699 / DSM 428 / KCTC 22496 / NCIMB 10442 / H16 / Stanier 337)</name>
    <name type="common">Ralstonia eutropha</name>
    <dbReference type="NCBI Taxonomy" id="381666"/>
    <lineage>
        <taxon>Bacteria</taxon>
        <taxon>Pseudomonadati</taxon>
        <taxon>Pseudomonadota</taxon>
        <taxon>Betaproteobacteria</taxon>
        <taxon>Burkholderiales</taxon>
        <taxon>Burkholderiaceae</taxon>
        <taxon>Cupriavidus</taxon>
    </lineage>
</organism>
<proteinExistence type="inferred from homology"/>
<dbReference type="Gene3D" id="1.10.730.10">
    <property type="entry name" value="Isoleucyl-tRNA Synthetase, Domain 1"/>
    <property type="match status" value="2"/>
</dbReference>
<keyword evidence="3 9" id="KW-0436">Ligase</keyword>
<evidence type="ECO:0000256" key="7">
    <source>
        <dbReference type="ARBA" id="ARBA00023146"/>
    </source>
</evidence>
<dbReference type="PRINTS" id="PR00985">
    <property type="entry name" value="TRNASYNTHLEU"/>
</dbReference>
<dbReference type="InterPro" id="IPR014729">
    <property type="entry name" value="Rossmann-like_a/b/a_fold"/>
</dbReference>
<evidence type="ECO:0000259" key="12">
    <source>
        <dbReference type="Pfam" id="PF08264"/>
    </source>
</evidence>
<accession>Q0K707</accession>
<evidence type="ECO:0000313" key="15">
    <source>
        <dbReference type="EMBL" id="CAJ94214.1"/>
    </source>
</evidence>
<dbReference type="PROSITE" id="PS00178">
    <property type="entry name" value="AA_TRNA_LIGASE_I"/>
    <property type="match status" value="1"/>
</dbReference>
<evidence type="ECO:0000256" key="3">
    <source>
        <dbReference type="ARBA" id="ARBA00022598"/>
    </source>
</evidence>
<dbReference type="GO" id="GO:0005829">
    <property type="term" value="C:cytosol"/>
    <property type="evidence" value="ECO:0007669"/>
    <property type="project" value="TreeGrafter"/>
</dbReference>
<dbReference type="SUPFAM" id="SSF47323">
    <property type="entry name" value="Anticodon-binding domain of a subclass of class I aminoacyl-tRNA synthetases"/>
    <property type="match status" value="1"/>
</dbReference>
<dbReference type="Pfam" id="PF13603">
    <property type="entry name" value="tRNA-synt_1_2"/>
    <property type="match status" value="1"/>
</dbReference>
<feature type="domain" description="Leucyl-tRNA synthetase editing" evidence="14">
    <location>
        <begin position="696"/>
        <end position="888"/>
    </location>
</feature>
<comment type="similarity">
    <text evidence="1 9 10">Belongs to the class-I aminoacyl-tRNA synthetase family.</text>
</comment>
<dbReference type="SUPFAM" id="SSF52374">
    <property type="entry name" value="Nucleotidylyl transferase"/>
    <property type="match status" value="1"/>
</dbReference>
<dbReference type="InterPro" id="IPR009080">
    <property type="entry name" value="tRNAsynth_Ia_anticodon-bd"/>
</dbReference>
<evidence type="ECO:0000256" key="2">
    <source>
        <dbReference type="ARBA" id="ARBA00022490"/>
    </source>
</evidence>
<keyword evidence="7 9" id="KW-0030">Aminoacyl-tRNA synthetase</keyword>
<dbReference type="GO" id="GO:0006429">
    <property type="term" value="P:leucyl-tRNA aminoacylation"/>
    <property type="evidence" value="ECO:0007669"/>
    <property type="project" value="UniProtKB-UniRule"/>
</dbReference>
<dbReference type="GO" id="GO:0005524">
    <property type="term" value="F:ATP binding"/>
    <property type="evidence" value="ECO:0007669"/>
    <property type="project" value="UniProtKB-UniRule"/>
</dbReference>
<dbReference type="HOGENOM" id="CLU_004427_0_0_4"/>
<dbReference type="eggNOG" id="COG0495">
    <property type="taxonomic scope" value="Bacteria"/>
</dbReference>
<dbReference type="InterPro" id="IPR009008">
    <property type="entry name" value="Val/Leu/Ile-tRNA-synth_edit"/>
</dbReference>
<dbReference type="InterPro" id="IPR002302">
    <property type="entry name" value="Leu-tRNA-ligase"/>
</dbReference>
<protein>
    <recommendedName>
        <fullName evidence="9">Leucine--tRNA ligase</fullName>
        <ecNumber evidence="9">6.1.1.4</ecNumber>
    </recommendedName>
    <alternativeName>
        <fullName evidence="9">Leucyl-tRNA synthetase</fullName>
        <shortName evidence="9">LeuRS</shortName>
    </alternativeName>
</protein>
<dbReference type="EC" id="6.1.1.4" evidence="9"/>
<comment type="subcellular location">
    <subcellularLocation>
        <location evidence="9">Cytoplasm</location>
    </subcellularLocation>
</comment>
<dbReference type="CDD" id="cd07958">
    <property type="entry name" value="Anticodon_Ia_Leu_BEm"/>
    <property type="match status" value="1"/>
</dbReference>
<evidence type="ECO:0000256" key="6">
    <source>
        <dbReference type="ARBA" id="ARBA00022917"/>
    </source>
</evidence>